<organism evidence="3 4">
    <name type="scientific">Amycolatopsis rubida</name>
    <dbReference type="NCBI Taxonomy" id="112413"/>
    <lineage>
        <taxon>Bacteria</taxon>
        <taxon>Bacillati</taxon>
        <taxon>Actinomycetota</taxon>
        <taxon>Actinomycetes</taxon>
        <taxon>Pseudonocardiales</taxon>
        <taxon>Pseudonocardiaceae</taxon>
        <taxon>Amycolatopsis</taxon>
    </lineage>
</organism>
<dbReference type="AlphaFoldDB" id="A0A1I5I2X4"/>
<feature type="region of interest" description="Disordered" evidence="1">
    <location>
        <begin position="158"/>
        <end position="202"/>
    </location>
</feature>
<feature type="domain" description="Beta-lactamase-related" evidence="2">
    <location>
        <begin position="2"/>
        <end position="147"/>
    </location>
</feature>
<dbReference type="InterPro" id="IPR050789">
    <property type="entry name" value="Diverse_Enzym_Activities"/>
</dbReference>
<evidence type="ECO:0000259" key="2">
    <source>
        <dbReference type="Pfam" id="PF00144"/>
    </source>
</evidence>
<dbReference type="PANTHER" id="PTHR43283:SF3">
    <property type="entry name" value="BETA-LACTAMASE FAMILY PROTEIN (AFU_ORTHOLOGUE AFUA_5G07500)"/>
    <property type="match status" value="1"/>
</dbReference>
<proteinExistence type="predicted"/>
<dbReference type="PANTHER" id="PTHR43283">
    <property type="entry name" value="BETA-LACTAMASE-RELATED"/>
    <property type="match status" value="1"/>
</dbReference>
<dbReference type="InterPro" id="IPR001466">
    <property type="entry name" value="Beta-lactam-related"/>
</dbReference>
<dbReference type="Pfam" id="PF00144">
    <property type="entry name" value="Beta-lactamase"/>
    <property type="match status" value="1"/>
</dbReference>
<dbReference type="SUPFAM" id="SSF56601">
    <property type="entry name" value="beta-lactamase/transpeptidase-like"/>
    <property type="match status" value="1"/>
</dbReference>
<dbReference type="Proteomes" id="UP000199137">
    <property type="component" value="Unassembled WGS sequence"/>
</dbReference>
<dbReference type="EMBL" id="FOWC01000002">
    <property type="protein sequence ID" value="SFO54530.1"/>
    <property type="molecule type" value="Genomic_DNA"/>
</dbReference>
<dbReference type="InterPro" id="IPR012338">
    <property type="entry name" value="Beta-lactam/transpept-like"/>
</dbReference>
<accession>A0A1I5I2X4</accession>
<evidence type="ECO:0000313" key="4">
    <source>
        <dbReference type="Proteomes" id="UP000199137"/>
    </source>
</evidence>
<name>A0A1I5I2X4_9PSEU</name>
<feature type="compositionally biased region" description="Low complexity" evidence="1">
    <location>
        <begin position="162"/>
        <end position="178"/>
    </location>
</feature>
<sequence length="202" mass="21867">MARDSVFQPVSSTKPITAAAVLMLVEDGRFGLDAPIAELAAPMVVRTPRSPVDDDVPAARPITVRDLLTFRAGYGFPSDFSLPQLQELFTVQTGGREARLRPEPGGWLARLARIPLPHQPGESWLYDTCADLQGILIARASGVPAAQRDRFARYYRSAENQPRAARGQPGLPRRPGPGLRRRDRGRSRAATAGPAAPEPALA</sequence>
<protein>
    <submittedName>
        <fullName evidence="3">Beta-lactamase</fullName>
    </submittedName>
</protein>
<dbReference type="STRING" id="112413.SAMN05421854_102219"/>
<dbReference type="Gene3D" id="3.40.710.10">
    <property type="entry name" value="DD-peptidase/beta-lactamase superfamily"/>
    <property type="match status" value="1"/>
</dbReference>
<feature type="compositionally biased region" description="Low complexity" evidence="1">
    <location>
        <begin position="188"/>
        <end position="202"/>
    </location>
</feature>
<reference evidence="4" key="1">
    <citation type="submission" date="2016-10" db="EMBL/GenBank/DDBJ databases">
        <authorList>
            <person name="Varghese N."/>
            <person name="Submissions S."/>
        </authorList>
    </citation>
    <scope>NUCLEOTIDE SEQUENCE [LARGE SCALE GENOMIC DNA]</scope>
    <source>
        <strain evidence="4">DSM 44637</strain>
    </source>
</reference>
<evidence type="ECO:0000313" key="3">
    <source>
        <dbReference type="EMBL" id="SFO54530.1"/>
    </source>
</evidence>
<evidence type="ECO:0000256" key="1">
    <source>
        <dbReference type="SAM" id="MobiDB-lite"/>
    </source>
</evidence>
<gene>
    <name evidence="3" type="ORF">SAMN05421854_102219</name>
</gene>